<evidence type="ECO:0000256" key="4">
    <source>
        <dbReference type="ARBA" id="ARBA00022692"/>
    </source>
</evidence>
<evidence type="ECO:0000256" key="7">
    <source>
        <dbReference type="SAM" id="Phobius"/>
    </source>
</evidence>
<feature type="transmembrane region" description="Helical" evidence="7">
    <location>
        <begin position="318"/>
        <end position="336"/>
    </location>
</feature>
<feature type="transmembrane region" description="Helical" evidence="7">
    <location>
        <begin position="277"/>
        <end position="298"/>
    </location>
</feature>
<gene>
    <name evidence="9" type="primary">dctM_7</name>
    <name evidence="9" type="ORF">SDC9_23057</name>
</gene>
<keyword evidence="6 7" id="KW-0472">Membrane</keyword>
<dbReference type="GO" id="GO:0005886">
    <property type="term" value="C:plasma membrane"/>
    <property type="evidence" value="ECO:0007669"/>
    <property type="project" value="UniProtKB-SubCell"/>
</dbReference>
<dbReference type="PANTHER" id="PTHR33362">
    <property type="entry name" value="SIALIC ACID TRAP TRANSPORTER PERMEASE PROTEIN SIAT-RELATED"/>
    <property type="match status" value="1"/>
</dbReference>
<keyword evidence="3" id="KW-0997">Cell inner membrane</keyword>
<feature type="transmembrane region" description="Helical" evidence="7">
    <location>
        <begin position="139"/>
        <end position="162"/>
    </location>
</feature>
<sequence>MTISTMLLIMIALFIILAVIGVPIGIAIGVAALVELVMQGTVPLLIVPQRMYTAVNSVTLMGIPFFMLAGLIMERSGITERLIRFANALVGSLRGGMCYVSVLTGMLMGGISGSAPADTSALSSLMVPSMEKCGYKREFSAAIMASSGTLGIIIPPSMPMIVLGSITGISVGKLFLGGIIPGILFGISFMLVCFLIVTFKKLDETVKVAFSLPVLLKTFKSALLPMLAPIIIVGGILTGVFTPTESAIAAVAYTLFLGMAVYRTIRIKDLPELFMTSIIGAANVMLIIAASSLFAWILQTNNFQDVVVRLFGNAINSQIIVMIVINFIFLIGGFFLEGTAMQIMFIPVLFPIATVVGINPIAFGVTVICNIALGNLTPPVGVCLFVASSSASVAVDKIIREIMPFILISVVDILLLIIFPQLITWIPGLMK</sequence>
<evidence type="ECO:0000256" key="1">
    <source>
        <dbReference type="ARBA" id="ARBA00004429"/>
    </source>
</evidence>
<protein>
    <submittedName>
        <fullName evidence="9">C4-dicarboxylate TRAP transporter large permease protein DctM</fullName>
    </submittedName>
</protein>
<dbReference type="AlphaFoldDB" id="A0A644UE72"/>
<feature type="transmembrane region" description="Helical" evidence="7">
    <location>
        <begin position="348"/>
        <end position="373"/>
    </location>
</feature>
<keyword evidence="2" id="KW-1003">Cell membrane</keyword>
<feature type="transmembrane region" description="Helical" evidence="7">
    <location>
        <begin position="379"/>
        <end position="395"/>
    </location>
</feature>
<feature type="transmembrane region" description="Helical" evidence="7">
    <location>
        <begin position="402"/>
        <end position="426"/>
    </location>
</feature>
<evidence type="ECO:0000313" key="9">
    <source>
        <dbReference type="EMBL" id="MPL77204.1"/>
    </source>
</evidence>
<dbReference type="EMBL" id="VSSQ01000104">
    <property type="protein sequence ID" value="MPL77204.1"/>
    <property type="molecule type" value="Genomic_DNA"/>
</dbReference>
<feature type="domain" description="TRAP C4-dicarboxylate transport system permease DctM subunit" evidence="8">
    <location>
        <begin position="12"/>
        <end position="422"/>
    </location>
</feature>
<evidence type="ECO:0000256" key="6">
    <source>
        <dbReference type="ARBA" id="ARBA00023136"/>
    </source>
</evidence>
<dbReference type="NCBIfam" id="TIGR00786">
    <property type="entry name" value="dctM"/>
    <property type="match status" value="1"/>
</dbReference>
<feature type="transmembrane region" description="Helical" evidence="7">
    <location>
        <begin position="174"/>
        <end position="197"/>
    </location>
</feature>
<keyword evidence="4 7" id="KW-0812">Transmembrane</keyword>
<feature type="transmembrane region" description="Helical" evidence="7">
    <location>
        <begin position="222"/>
        <end position="241"/>
    </location>
</feature>
<evidence type="ECO:0000256" key="2">
    <source>
        <dbReference type="ARBA" id="ARBA00022475"/>
    </source>
</evidence>
<evidence type="ECO:0000259" key="8">
    <source>
        <dbReference type="Pfam" id="PF06808"/>
    </source>
</evidence>
<evidence type="ECO:0000256" key="5">
    <source>
        <dbReference type="ARBA" id="ARBA00022989"/>
    </source>
</evidence>
<evidence type="ECO:0000256" key="3">
    <source>
        <dbReference type="ARBA" id="ARBA00022519"/>
    </source>
</evidence>
<dbReference type="Pfam" id="PF06808">
    <property type="entry name" value="DctM"/>
    <property type="match status" value="1"/>
</dbReference>
<dbReference type="InterPro" id="IPR004681">
    <property type="entry name" value="TRAP_DctM"/>
</dbReference>
<comment type="caution">
    <text evidence="9">The sequence shown here is derived from an EMBL/GenBank/DDBJ whole genome shotgun (WGS) entry which is preliminary data.</text>
</comment>
<dbReference type="PIRSF" id="PIRSF006066">
    <property type="entry name" value="HI0050"/>
    <property type="match status" value="1"/>
</dbReference>
<dbReference type="InterPro" id="IPR010656">
    <property type="entry name" value="DctM"/>
</dbReference>
<keyword evidence="5 7" id="KW-1133">Transmembrane helix</keyword>
<proteinExistence type="predicted"/>
<organism evidence="9">
    <name type="scientific">bioreactor metagenome</name>
    <dbReference type="NCBI Taxonomy" id="1076179"/>
    <lineage>
        <taxon>unclassified sequences</taxon>
        <taxon>metagenomes</taxon>
        <taxon>ecological metagenomes</taxon>
    </lineage>
</organism>
<name>A0A644UE72_9ZZZZ</name>
<reference evidence="9" key="1">
    <citation type="submission" date="2019-08" db="EMBL/GenBank/DDBJ databases">
        <authorList>
            <person name="Kucharzyk K."/>
            <person name="Murdoch R.W."/>
            <person name="Higgins S."/>
            <person name="Loffler F."/>
        </authorList>
    </citation>
    <scope>NUCLEOTIDE SEQUENCE</scope>
</reference>
<dbReference type="GO" id="GO:0022857">
    <property type="term" value="F:transmembrane transporter activity"/>
    <property type="evidence" value="ECO:0007669"/>
    <property type="project" value="TreeGrafter"/>
</dbReference>
<feature type="transmembrane region" description="Helical" evidence="7">
    <location>
        <begin position="54"/>
        <end position="73"/>
    </location>
</feature>
<feature type="transmembrane region" description="Helical" evidence="7">
    <location>
        <begin position="247"/>
        <end position="265"/>
    </location>
</feature>
<feature type="transmembrane region" description="Helical" evidence="7">
    <location>
        <begin position="7"/>
        <end position="34"/>
    </location>
</feature>
<accession>A0A644UE72</accession>
<comment type="subcellular location">
    <subcellularLocation>
        <location evidence="1">Cell inner membrane</location>
        <topology evidence="1">Multi-pass membrane protein</topology>
    </subcellularLocation>
</comment>